<dbReference type="InterPro" id="IPR003825">
    <property type="entry name" value="Colicin-V_CvpA"/>
</dbReference>
<protein>
    <submittedName>
        <fullName evidence="6">CvpA family protein</fullName>
    </submittedName>
</protein>
<evidence type="ECO:0000313" key="7">
    <source>
        <dbReference type="Proteomes" id="UP001290462"/>
    </source>
</evidence>
<dbReference type="EMBL" id="JAVBVO010000003">
    <property type="protein sequence ID" value="MDZ5758393.1"/>
    <property type="molecule type" value="Genomic_DNA"/>
</dbReference>
<evidence type="ECO:0000256" key="1">
    <source>
        <dbReference type="ARBA" id="ARBA00004141"/>
    </source>
</evidence>
<proteinExistence type="predicted"/>
<dbReference type="Proteomes" id="UP001290462">
    <property type="component" value="Unassembled WGS sequence"/>
</dbReference>
<dbReference type="RefSeq" id="WP_010050841.1">
    <property type="nucleotide sequence ID" value="NZ_BJOJ01000014.1"/>
</dbReference>
<evidence type="ECO:0000256" key="4">
    <source>
        <dbReference type="ARBA" id="ARBA00023136"/>
    </source>
</evidence>
<organism evidence="6 7">
    <name type="scientific">Carnobacterium maltaromaticum</name>
    <name type="common">Carnobacterium piscicola</name>
    <dbReference type="NCBI Taxonomy" id="2751"/>
    <lineage>
        <taxon>Bacteria</taxon>
        <taxon>Bacillati</taxon>
        <taxon>Bacillota</taxon>
        <taxon>Bacilli</taxon>
        <taxon>Lactobacillales</taxon>
        <taxon>Carnobacteriaceae</taxon>
        <taxon>Carnobacterium</taxon>
    </lineage>
</organism>
<comment type="caution">
    <text evidence="6">The sequence shown here is derived from an EMBL/GenBank/DDBJ whole genome shotgun (WGS) entry which is preliminary data.</text>
</comment>
<evidence type="ECO:0000256" key="5">
    <source>
        <dbReference type="SAM" id="Phobius"/>
    </source>
</evidence>
<feature type="transmembrane region" description="Helical" evidence="5">
    <location>
        <begin position="79"/>
        <end position="96"/>
    </location>
</feature>
<evidence type="ECO:0000256" key="2">
    <source>
        <dbReference type="ARBA" id="ARBA00022692"/>
    </source>
</evidence>
<name>A0AAW9JS02_CARML</name>
<dbReference type="AlphaFoldDB" id="A0AAW9JS02"/>
<feature type="transmembrane region" description="Helical" evidence="5">
    <location>
        <begin position="116"/>
        <end position="143"/>
    </location>
</feature>
<accession>A0AAW9JS02</accession>
<keyword evidence="3 5" id="KW-1133">Transmembrane helix</keyword>
<dbReference type="GeneID" id="83605565"/>
<dbReference type="PANTHER" id="PTHR37306:SF1">
    <property type="entry name" value="COLICIN V PRODUCTION PROTEIN"/>
    <property type="match status" value="1"/>
</dbReference>
<feature type="transmembrane region" description="Helical" evidence="5">
    <location>
        <begin position="23"/>
        <end position="43"/>
    </location>
</feature>
<comment type="subcellular location">
    <subcellularLocation>
        <location evidence="1">Membrane</location>
        <topology evidence="1">Multi-pass membrane protein</topology>
    </subcellularLocation>
</comment>
<dbReference type="Pfam" id="PF02674">
    <property type="entry name" value="Colicin_V"/>
    <property type="match status" value="1"/>
</dbReference>
<keyword evidence="2 5" id="KW-0812">Transmembrane</keyword>
<dbReference type="GO" id="GO:0009403">
    <property type="term" value="P:toxin biosynthetic process"/>
    <property type="evidence" value="ECO:0007669"/>
    <property type="project" value="InterPro"/>
</dbReference>
<sequence>MLSLGIILIIAIGFYSGARRGLVLQIVLTIGYLLSYLVARIYYIRLGSQLELFVPYPSATENSTFVFFDHSLGLELDKAFYNAVAFMLIIFVGWLLTRFVGSFLNSLTFFPIVRQANYLGGGMLGFVVSYTAVFLILSILAMIPMESIQNALGQSGLAQMIVKNTPILSNQIYNWWIGTIK</sequence>
<keyword evidence="4 5" id="KW-0472">Membrane</keyword>
<gene>
    <name evidence="6" type="ORF">RAK27_06925</name>
</gene>
<dbReference type="PANTHER" id="PTHR37306">
    <property type="entry name" value="COLICIN V PRODUCTION PROTEIN"/>
    <property type="match status" value="1"/>
</dbReference>
<evidence type="ECO:0000313" key="6">
    <source>
        <dbReference type="EMBL" id="MDZ5758393.1"/>
    </source>
</evidence>
<dbReference type="GO" id="GO:0016020">
    <property type="term" value="C:membrane"/>
    <property type="evidence" value="ECO:0007669"/>
    <property type="project" value="UniProtKB-SubCell"/>
</dbReference>
<reference evidence="6" key="1">
    <citation type="submission" date="2023-08" db="EMBL/GenBank/DDBJ databases">
        <title>Genomic characterization of piscicolin 126 produced by Carnobacterium maltaromaticum CM22 strain isolated from salmon (Salmo salar).</title>
        <authorList>
            <person name="Gonzalez-Gragera E."/>
            <person name="Garcia-Lopez J.D."/>
            <person name="Teso-Perez C."/>
            <person name="Gimenez-Hernandez I."/>
            <person name="Peralta-Sanchez J.M."/>
            <person name="Valdivia E."/>
            <person name="Montalban-Lopez M."/>
            <person name="Martin-Platero A.M."/>
            <person name="Banos A."/>
            <person name="Martinez-Bueno M."/>
        </authorList>
    </citation>
    <scope>NUCLEOTIDE SEQUENCE</scope>
    <source>
        <strain evidence="6">CM22</strain>
    </source>
</reference>
<evidence type="ECO:0000256" key="3">
    <source>
        <dbReference type="ARBA" id="ARBA00022989"/>
    </source>
</evidence>